<organism evidence="1">
    <name type="scientific">Fagus sylvatica</name>
    <name type="common">Beechnut</name>
    <dbReference type="NCBI Taxonomy" id="28930"/>
    <lineage>
        <taxon>Eukaryota</taxon>
        <taxon>Viridiplantae</taxon>
        <taxon>Streptophyta</taxon>
        <taxon>Embryophyta</taxon>
        <taxon>Tracheophyta</taxon>
        <taxon>Spermatophyta</taxon>
        <taxon>Magnoliopsida</taxon>
        <taxon>eudicotyledons</taxon>
        <taxon>Gunneridae</taxon>
        <taxon>Pentapetalae</taxon>
        <taxon>rosids</taxon>
        <taxon>fabids</taxon>
        <taxon>Fagales</taxon>
        <taxon>Fagaceae</taxon>
        <taxon>Fagus</taxon>
    </lineage>
</organism>
<protein>
    <submittedName>
        <fullName evidence="1">Uncharacterized protein</fullName>
    </submittedName>
</protein>
<gene>
    <name evidence="1" type="ORF">FSB_LOCUS17214</name>
</gene>
<dbReference type="AlphaFoldDB" id="A0A2N9FQ19"/>
<evidence type="ECO:0000313" key="1">
    <source>
        <dbReference type="EMBL" id="SPC89332.1"/>
    </source>
</evidence>
<dbReference type="InterPro" id="IPR010410">
    <property type="entry name" value="DUF1005"/>
</dbReference>
<name>A0A2N9FQ19_FAGSY</name>
<dbReference type="PANTHER" id="PTHR31317">
    <property type="entry name" value="OS08G0163500 PROTEIN"/>
    <property type="match status" value="1"/>
</dbReference>
<dbReference type="PANTHER" id="PTHR31317:SF17">
    <property type="entry name" value="F2J10.8 PROTEIN"/>
    <property type="match status" value="1"/>
</dbReference>
<dbReference type="EMBL" id="OIVN01001059">
    <property type="protein sequence ID" value="SPC89332.1"/>
    <property type="molecule type" value="Genomic_DNA"/>
</dbReference>
<sequence length="92" mass="9983">MGQRGTTCGLNSGKLLGIIPVEVDLRAVETRASNILQGWVGIGENNKKGSSAQLYLSVKAEPDPRFVFEFDGELDCSPQVYQLFGRKILGPT</sequence>
<reference evidence="1" key="1">
    <citation type="submission" date="2018-02" db="EMBL/GenBank/DDBJ databases">
        <authorList>
            <person name="Cohen D.B."/>
            <person name="Kent A.D."/>
        </authorList>
    </citation>
    <scope>NUCLEOTIDE SEQUENCE</scope>
</reference>
<dbReference type="Pfam" id="PF06219">
    <property type="entry name" value="DUF1005"/>
    <property type="match status" value="1"/>
</dbReference>
<proteinExistence type="predicted"/>
<accession>A0A2N9FQ19</accession>